<dbReference type="EMBL" id="CP011494">
    <property type="protein sequence ID" value="AKO51855.1"/>
    <property type="molecule type" value="Genomic_DNA"/>
</dbReference>
<dbReference type="AlphaFoldDB" id="A0A0H4I2I0"/>
<dbReference type="STRING" id="330734.ABA45_04995"/>
<feature type="domain" description="DUF642" evidence="2">
    <location>
        <begin position="26"/>
        <end position="175"/>
    </location>
</feature>
<evidence type="ECO:0000313" key="4">
    <source>
        <dbReference type="EMBL" id="AKO51855.1"/>
    </source>
</evidence>
<dbReference type="KEGG" id="mpq:ABA45_04995"/>
<feature type="domain" description="Ice-binding protein C-terminal" evidence="3">
    <location>
        <begin position="176"/>
        <end position="197"/>
    </location>
</feature>
<dbReference type="SUPFAM" id="SSF49785">
    <property type="entry name" value="Galactose-binding domain-like"/>
    <property type="match status" value="1"/>
</dbReference>
<dbReference type="RefSeq" id="WP_048384562.1">
    <property type="nucleotide sequence ID" value="NZ_CP011494.1"/>
</dbReference>
<keyword evidence="1" id="KW-0732">Signal</keyword>
<keyword evidence="5" id="KW-1185">Reference proteome</keyword>
<dbReference type="NCBIfam" id="TIGR02595">
    <property type="entry name" value="PEP_CTERM"/>
    <property type="match status" value="1"/>
</dbReference>
<dbReference type="Pfam" id="PF07589">
    <property type="entry name" value="PEP-CTERM"/>
    <property type="match status" value="1"/>
</dbReference>
<dbReference type="InterPro" id="IPR013424">
    <property type="entry name" value="Ice-binding_C"/>
</dbReference>
<dbReference type="Proteomes" id="UP000036406">
    <property type="component" value="Chromosome"/>
</dbReference>
<evidence type="ECO:0000256" key="1">
    <source>
        <dbReference type="SAM" id="SignalP"/>
    </source>
</evidence>
<dbReference type="InterPro" id="IPR006946">
    <property type="entry name" value="DGR2-like_dom"/>
</dbReference>
<dbReference type="Gene3D" id="2.60.120.260">
    <property type="entry name" value="Galactose-binding domain-like"/>
    <property type="match status" value="1"/>
</dbReference>
<feature type="signal peptide" evidence="1">
    <location>
        <begin position="1"/>
        <end position="24"/>
    </location>
</feature>
<feature type="chain" id="PRO_5005206118" description="PEP-CTERM protein-sorting domain-containing protein" evidence="1">
    <location>
        <begin position="25"/>
        <end position="200"/>
    </location>
</feature>
<protein>
    <recommendedName>
        <fullName evidence="6">PEP-CTERM protein-sorting domain-containing protein</fullName>
    </recommendedName>
</protein>
<organism evidence="4 5">
    <name type="scientific">Marinobacter psychrophilus</name>
    <dbReference type="NCBI Taxonomy" id="330734"/>
    <lineage>
        <taxon>Bacteria</taxon>
        <taxon>Pseudomonadati</taxon>
        <taxon>Pseudomonadota</taxon>
        <taxon>Gammaproteobacteria</taxon>
        <taxon>Pseudomonadales</taxon>
        <taxon>Marinobacteraceae</taxon>
        <taxon>Marinobacter</taxon>
    </lineage>
</organism>
<evidence type="ECO:0000313" key="5">
    <source>
        <dbReference type="Proteomes" id="UP000036406"/>
    </source>
</evidence>
<evidence type="ECO:0000259" key="2">
    <source>
        <dbReference type="Pfam" id="PF04862"/>
    </source>
</evidence>
<proteinExistence type="predicted"/>
<dbReference type="Pfam" id="PF04862">
    <property type="entry name" value="DUF642"/>
    <property type="match status" value="1"/>
</dbReference>
<accession>A0A0H4I2I0</accession>
<gene>
    <name evidence="4" type="ORF">ABA45_04995</name>
</gene>
<reference evidence="4 5" key="1">
    <citation type="submission" date="2015-05" db="EMBL/GenBank/DDBJ databases">
        <title>Complete genome of Marinobacter psychrophilus strain 20041T isolated from sea-ice of the Canadian Basin.</title>
        <authorList>
            <person name="Song L."/>
            <person name="Ren L."/>
            <person name="Yu Y."/>
            <person name="Wang X."/>
        </authorList>
    </citation>
    <scope>NUCLEOTIDE SEQUENCE [LARGE SCALE GENOMIC DNA]</scope>
    <source>
        <strain evidence="4 5">20041</strain>
    </source>
</reference>
<dbReference type="PATRIC" id="fig|330734.3.peg.1058"/>
<evidence type="ECO:0000259" key="3">
    <source>
        <dbReference type="Pfam" id="PF07589"/>
    </source>
</evidence>
<name>A0A0H4I2I0_9GAMM</name>
<evidence type="ECO:0008006" key="6">
    <source>
        <dbReference type="Google" id="ProtNLM"/>
    </source>
</evidence>
<sequence>MRKIIASALISVCATTFAAGAAHASLITNGGFELPGAGPNATTPSYPSASVDGWTSNTKIEIWANWGIASYEGKQHVELNAQNDGGPTWSIWQDFDTTAGDFYTLTFAAAERKGNPGNQSFNVSAGSLDEDVLLTTTAWTKYSFVFQAIEETTRLMFETISPEGTAGNFIDDVRVVPEPSSLALMGLGLLGLAGARRFKK</sequence>
<dbReference type="InterPro" id="IPR008979">
    <property type="entry name" value="Galactose-bd-like_sf"/>
</dbReference>